<dbReference type="AlphaFoldDB" id="I4C4N3"/>
<keyword evidence="3" id="KW-1185">Reference proteome</keyword>
<evidence type="ECO:0000313" key="2">
    <source>
        <dbReference type="EMBL" id="AFM24524.1"/>
    </source>
</evidence>
<dbReference type="InterPro" id="IPR052544">
    <property type="entry name" value="Bacteriocin_Proc_Enz"/>
</dbReference>
<dbReference type="STRING" id="706587.Desti_1816"/>
<dbReference type="PANTHER" id="PTHR43745">
    <property type="entry name" value="NITROREDUCTASE MJ1384-RELATED"/>
    <property type="match status" value="1"/>
</dbReference>
<dbReference type="KEGG" id="dti:Desti_1816"/>
<dbReference type="Pfam" id="PF00881">
    <property type="entry name" value="Nitroreductase"/>
    <property type="match status" value="1"/>
</dbReference>
<dbReference type="Proteomes" id="UP000006055">
    <property type="component" value="Chromosome"/>
</dbReference>
<dbReference type="HOGENOM" id="CLU_059362_1_0_7"/>
<proteinExistence type="predicted"/>
<dbReference type="Gene3D" id="3.40.109.10">
    <property type="entry name" value="NADH Oxidase"/>
    <property type="match status" value="1"/>
</dbReference>
<dbReference type="RefSeq" id="WP_014809670.1">
    <property type="nucleotide sequence ID" value="NC_018025.1"/>
</dbReference>
<evidence type="ECO:0000259" key="1">
    <source>
        <dbReference type="Pfam" id="PF00881"/>
    </source>
</evidence>
<dbReference type="GO" id="GO:0016491">
    <property type="term" value="F:oxidoreductase activity"/>
    <property type="evidence" value="ECO:0007669"/>
    <property type="project" value="InterPro"/>
</dbReference>
<dbReference type="SUPFAM" id="SSF55469">
    <property type="entry name" value="FMN-dependent nitroreductase-like"/>
    <property type="match status" value="1"/>
</dbReference>
<reference evidence="3" key="1">
    <citation type="submission" date="2012-06" db="EMBL/GenBank/DDBJ databases">
        <title>Complete sequence of chromosome of Desulfomonile tiedjei DSM 6799.</title>
        <authorList>
            <person name="Lucas S."/>
            <person name="Copeland A."/>
            <person name="Lapidus A."/>
            <person name="Glavina del Rio T."/>
            <person name="Dalin E."/>
            <person name="Tice H."/>
            <person name="Bruce D."/>
            <person name="Goodwin L."/>
            <person name="Pitluck S."/>
            <person name="Peters L."/>
            <person name="Ovchinnikova G."/>
            <person name="Zeytun A."/>
            <person name="Lu M."/>
            <person name="Kyrpides N."/>
            <person name="Mavromatis K."/>
            <person name="Ivanova N."/>
            <person name="Brettin T."/>
            <person name="Detter J.C."/>
            <person name="Han C."/>
            <person name="Larimer F."/>
            <person name="Land M."/>
            <person name="Hauser L."/>
            <person name="Markowitz V."/>
            <person name="Cheng J.-F."/>
            <person name="Hugenholtz P."/>
            <person name="Woyke T."/>
            <person name="Wu D."/>
            <person name="Spring S."/>
            <person name="Schroeder M."/>
            <person name="Brambilla E."/>
            <person name="Klenk H.-P."/>
            <person name="Eisen J.A."/>
        </authorList>
    </citation>
    <scope>NUCLEOTIDE SEQUENCE [LARGE SCALE GENOMIC DNA]</scope>
    <source>
        <strain evidence="3">ATCC 49306 / DSM 6799 / DCB-1</strain>
    </source>
</reference>
<dbReference type="EMBL" id="CP003360">
    <property type="protein sequence ID" value="AFM24524.1"/>
    <property type="molecule type" value="Genomic_DNA"/>
</dbReference>
<sequence>MKYRLLIVTSMSLVFVIGLCLSAFAQELKPIQLPEPRLDPSKSLVQALKDRKTTREYSGELSEQVLSNLLWAAWGINRGDGRRTAPSAKNWQETDLYVAMKQGIYLYDAKKNTLEPKVSGDNCSLTYTQDRFKDAPIHLVFVADLDKMEGDEGIKMVLAGMDTGFIAENVYLYCASEGLPTGFRVSIDKPKLGAALKLKPNQRIMAAQSVGLPKSK</sequence>
<name>I4C4N3_DESTA</name>
<dbReference type="InterPro" id="IPR000415">
    <property type="entry name" value="Nitroreductase-like"/>
</dbReference>
<dbReference type="PANTHER" id="PTHR43745:SF2">
    <property type="entry name" value="NITROREDUCTASE MJ1384-RELATED"/>
    <property type="match status" value="1"/>
</dbReference>
<dbReference type="PATRIC" id="fig|706587.4.peg.2085"/>
<dbReference type="InterPro" id="IPR029479">
    <property type="entry name" value="Nitroreductase"/>
</dbReference>
<organism evidence="2 3">
    <name type="scientific">Desulfomonile tiedjei (strain ATCC 49306 / DSM 6799 / DCB-1)</name>
    <dbReference type="NCBI Taxonomy" id="706587"/>
    <lineage>
        <taxon>Bacteria</taxon>
        <taxon>Pseudomonadati</taxon>
        <taxon>Thermodesulfobacteriota</taxon>
        <taxon>Desulfomonilia</taxon>
        <taxon>Desulfomonilales</taxon>
        <taxon>Desulfomonilaceae</taxon>
        <taxon>Desulfomonile</taxon>
    </lineage>
</organism>
<feature type="domain" description="Nitroreductase" evidence="1">
    <location>
        <begin position="49"/>
        <end position="211"/>
    </location>
</feature>
<evidence type="ECO:0000313" key="3">
    <source>
        <dbReference type="Proteomes" id="UP000006055"/>
    </source>
</evidence>
<accession>I4C4N3</accession>
<dbReference type="eggNOG" id="COG0778">
    <property type="taxonomic scope" value="Bacteria"/>
</dbReference>
<dbReference type="CDD" id="cd02142">
    <property type="entry name" value="McbC_SagB-like_oxidoreductase"/>
    <property type="match status" value="1"/>
</dbReference>
<gene>
    <name evidence="2" type="ordered locus">Desti_1816</name>
</gene>
<protein>
    <submittedName>
        <fullName evidence="2">Nitroreductase</fullName>
    </submittedName>
</protein>